<dbReference type="AlphaFoldDB" id="X0YKT5"/>
<feature type="non-terminal residue" evidence="2">
    <location>
        <position position="217"/>
    </location>
</feature>
<evidence type="ECO:0000259" key="1">
    <source>
        <dbReference type="Pfam" id="PF01314"/>
    </source>
</evidence>
<dbReference type="InterPro" id="IPR013984">
    <property type="entry name" value="Ald_Fedxn_OxRdtase_dom2"/>
</dbReference>
<organism evidence="2">
    <name type="scientific">marine sediment metagenome</name>
    <dbReference type="NCBI Taxonomy" id="412755"/>
    <lineage>
        <taxon>unclassified sequences</taxon>
        <taxon>metagenomes</taxon>
        <taxon>ecological metagenomes</taxon>
    </lineage>
</organism>
<dbReference type="Gene3D" id="1.10.569.10">
    <property type="entry name" value="Aldehyde Ferredoxin Oxidoreductase Protein, subunit A, domain 2"/>
    <property type="match status" value="1"/>
</dbReference>
<dbReference type="PANTHER" id="PTHR30038:SF0">
    <property type="entry name" value="TUNGSTEN-CONTAINING ALDEHYDE FERREDOXIN OXIDOREDUCTASE"/>
    <property type="match status" value="1"/>
</dbReference>
<dbReference type="InterPro" id="IPR036021">
    <property type="entry name" value="Tungsten_al_ferr_oxy-like_C"/>
</dbReference>
<dbReference type="EMBL" id="BARS01054483">
    <property type="protein sequence ID" value="GAG49163.1"/>
    <property type="molecule type" value="Genomic_DNA"/>
</dbReference>
<evidence type="ECO:0000313" key="2">
    <source>
        <dbReference type="EMBL" id="GAG49163.1"/>
    </source>
</evidence>
<feature type="non-terminal residue" evidence="2">
    <location>
        <position position="1"/>
    </location>
</feature>
<protein>
    <recommendedName>
        <fullName evidence="1">Aldehyde ferredoxin oxidoreductase C-terminal domain-containing protein</fullName>
    </recommendedName>
</protein>
<dbReference type="GO" id="GO:0051536">
    <property type="term" value="F:iron-sulfur cluster binding"/>
    <property type="evidence" value="ECO:0007669"/>
    <property type="project" value="InterPro"/>
</dbReference>
<gene>
    <name evidence="2" type="ORF">S01H1_80647</name>
</gene>
<accession>X0YKT5</accession>
<dbReference type="GO" id="GO:0009055">
    <property type="term" value="F:electron transfer activity"/>
    <property type="evidence" value="ECO:0007669"/>
    <property type="project" value="InterPro"/>
</dbReference>
<dbReference type="Pfam" id="PF01314">
    <property type="entry name" value="AFOR_C"/>
    <property type="match status" value="1"/>
</dbReference>
<dbReference type="Gene3D" id="1.10.599.10">
    <property type="entry name" value="Aldehyde Ferredoxin Oxidoreductase Protein, subunit A, domain 3"/>
    <property type="match status" value="1"/>
</dbReference>
<comment type="caution">
    <text evidence="2">The sequence shown here is derived from an EMBL/GenBank/DDBJ whole genome shotgun (WGS) entry which is preliminary data.</text>
</comment>
<sequence>LDFESGFECAVLGNKYGVNMWEVTLGIVPWLKLCVDAGLLTEKDLGMKIDIGSGAFWCEILRKIAYRVGIGDSLAEGTSRAADILGKGHKYLTHMAHGYVEHIVGRGIQSALPFPLWVTTALIWATESRDPVSEIHSATRINTRRGLTEAQAMAISKKVYGTDKTVDPSYESKALRAIWHQNRGSMKDSLVLCDTVYPMVTSRMTKDYSGYTSAESE</sequence>
<dbReference type="SUPFAM" id="SSF48310">
    <property type="entry name" value="Aldehyde ferredoxin oxidoreductase, C-terminal domains"/>
    <property type="match status" value="1"/>
</dbReference>
<dbReference type="InterPro" id="IPR013985">
    <property type="entry name" value="Ald_Fedxn_OxRdtase_dom3"/>
</dbReference>
<name>X0YKT5_9ZZZZ</name>
<dbReference type="InterPro" id="IPR051919">
    <property type="entry name" value="W-dependent_AOR"/>
</dbReference>
<dbReference type="GO" id="GO:0016625">
    <property type="term" value="F:oxidoreductase activity, acting on the aldehyde or oxo group of donors, iron-sulfur protein as acceptor"/>
    <property type="evidence" value="ECO:0007669"/>
    <property type="project" value="InterPro"/>
</dbReference>
<proteinExistence type="predicted"/>
<reference evidence="2" key="1">
    <citation type="journal article" date="2014" name="Front. Microbiol.">
        <title>High frequency of phylogenetically diverse reductive dehalogenase-homologous genes in deep subseafloor sedimentary metagenomes.</title>
        <authorList>
            <person name="Kawai M."/>
            <person name="Futagami T."/>
            <person name="Toyoda A."/>
            <person name="Takaki Y."/>
            <person name="Nishi S."/>
            <person name="Hori S."/>
            <person name="Arai W."/>
            <person name="Tsubouchi T."/>
            <person name="Morono Y."/>
            <person name="Uchiyama I."/>
            <person name="Ito T."/>
            <person name="Fujiyama A."/>
            <person name="Inagaki F."/>
            <person name="Takami H."/>
        </authorList>
    </citation>
    <scope>NUCLEOTIDE SEQUENCE</scope>
    <source>
        <strain evidence="2">Expedition CK06-06</strain>
    </source>
</reference>
<feature type="domain" description="Aldehyde ferredoxin oxidoreductase C-terminal" evidence="1">
    <location>
        <begin position="2"/>
        <end position="197"/>
    </location>
</feature>
<dbReference type="PANTHER" id="PTHR30038">
    <property type="entry name" value="ALDEHYDE FERREDOXIN OXIDOREDUCTASE"/>
    <property type="match status" value="1"/>
</dbReference>
<dbReference type="InterPro" id="IPR001203">
    <property type="entry name" value="OxRdtase_Ald_Fedxn_C"/>
</dbReference>